<accession>A0A3S4CFG2</accession>
<dbReference type="AlphaFoldDB" id="A0A3S4CFG2"/>
<name>A0A3S4CFG2_9HYPH</name>
<dbReference type="Proteomes" id="UP000268844">
    <property type="component" value="Unassembled WGS sequence"/>
</dbReference>
<gene>
    <name evidence="1" type="ORF">DEVEQU_03183</name>
</gene>
<dbReference type="RefSeq" id="WP_126151550.1">
    <property type="nucleotide sequence ID" value="NZ_JBHTMH010000001.1"/>
</dbReference>
<evidence type="ECO:0000313" key="2">
    <source>
        <dbReference type="Proteomes" id="UP000268844"/>
    </source>
</evidence>
<keyword evidence="2" id="KW-1185">Reference proteome</keyword>
<evidence type="ECO:0000313" key="1">
    <source>
        <dbReference type="EMBL" id="VDS06035.1"/>
    </source>
</evidence>
<evidence type="ECO:0008006" key="3">
    <source>
        <dbReference type="Google" id="ProtNLM"/>
    </source>
</evidence>
<proteinExistence type="predicted"/>
<protein>
    <recommendedName>
        <fullName evidence="3">MBL fold metallo-hydrolase</fullName>
    </recommendedName>
</protein>
<sequence length="174" mass="18557">MKLTWFGNTAFRLHIGGQIIVLDAAAAPNGVDAAEVLSGADRVIERNVNEPLLDARTWRPRPRERLLDAGDLPRPVDIWSLGPDCILLDADEDAPLLLIAGPLPTLGRWAEKAIVILAGQQLMRRGEQLVDAVIPRLIALAGSDAEVEAAFIQLPAKLDGAGLLALSPGLAVEV</sequence>
<dbReference type="OrthoDB" id="9789133at2"/>
<organism evidence="1 2">
    <name type="scientific">Devosia equisanguinis</name>
    <dbReference type="NCBI Taxonomy" id="2490941"/>
    <lineage>
        <taxon>Bacteria</taxon>
        <taxon>Pseudomonadati</taxon>
        <taxon>Pseudomonadota</taxon>
        <taxon>Alphaproteobacteria</taxon>
        <taxon>Hyphomicrobiales</taxon>
        <taxon>Devosiaceae</taxon>
        <taxon>Devosia</taxon>
    </lineage>
</organism>
<dbReference type="EMBL" id="UZWD01000038">
    <property type="protein sequence ID" value="VDS06035.1"/>
    <property type="molecule type" value="Genomic_DNA"/>
</dbReference>
<reference evidence="1 2" key="1">
    <citation type="submission" date="2018-12" db="EMBL/GenBank/DDBJ databases">
        <authorList>
            <person name="Criscuolo A."/>
        </authorList>
    </citation>
    <scope>NUCLEOTIDE SEQUENCE [LARGE SCALE GENOMIC DNA]</scope>
    <source>
        <strain evidence="1">ACIP1116281</strain>
    </source>
</reference>